<accession>A0A8E0RJI2</accession>
<dbReference type="EMBL" id="LUCM01011060">
    <property type="protein sequence ID" value="KAA0184500.1"/>
    <property type="molecule type" value="Genomic_DNA"/>
</dbReference>
<evidence type="ECO:0000313" key="1">
    <source>
        <dbReference type="EMBL" id="KAA0184500.1"/>
    </source>
</evidence>
<name>A0A8E0RJI2_9TREM</name>
<protein>
    <submittedName>
        <fullName evidence="1">Uncharacterized protein</fullName>
    </submittedName>
</protein>
<proteinExistence type="predicted"/>
<reference evidence="1" key="1">
    <citation type="submission" date="2019-05" db="EMBL/GenBank/DDBJ databases">
        <title>Annotation for the trematode Fasciolopsis buski.</title>
        <authorList>
            <person name="Choi Y.-J."/>
        </authorList>
    </citation>
    <scope>NUCLEOTIDE SEQUENCE</scope>
    <source>
        <strain evidence="1">HT</strain>
        <tissue evidence="1">Whole worm</tissue>
    </source>
</reference>
<dbReference type="OrthoDB" id="6236380at2759"/>
<organism evidence="1 2">
    <name type="scientific">Fasciolopsis buskii</name>
    <dbReference type="NCBI Taxonomy" id="27845"/>
    <lineage>
        <taxon>Eukaryota</taxon>
        <taxon>Metazoa</taxon>
        <taxon>Spiralia</taxon>
        <taxon>Lophotrochozoa</taxon>
        <taxon>Platyhelminthes</taxon>
        <taxon>Trematoda</taxon>
        <taxon>Digenea</taxon>
        <taxon>Plagiorchiida</taxon>
        <taxon>Echinostomata</taxon>
        <taxon>Echinostomatoidea</taxon>
        <taxon>Fasciolidae</taxon>
        <taxon>Fasciolopsis</taxon>
    </lineage>
</organism>
<sequence>MLDFKFTILTPWTLLSPNLPEDACSDSAADEFANILCERTMFELDRHSFWPRARGEAFIRNSFDSFEERFLRQSEYAVIVLSGHHTSCLDAIYPRFLVFLTRRPSWRGRLLLVFLGSPQSSFIFDTKILTHEPIVFQGAREDGWASDEESWDKLLGVLRSE</sequence>
<evidence type="ECO:0000313" key="2">
    <source>
        <dbReference type="Proteomes" id="UP000728185"/>
    </source>
</evidence>
<dbReference type="Proteomes" id="UP000728185">
    <property type="component" value="Unassembled WGS sequence"/>
</dbReference>
<comment type="caution">
    <text evidence="1">The sequence shown here is derived from an EMBL/GenBank/DDBJ whole genome shotgun (WGS) entry which is preliminary data.</text>
</comment>
<keyword evidence="2" id="KW-1185">Reference proteome</keyword>
<dbReference type="AlphaFoldDB" id="A0A8E0RJI2"/>
<gene>
    <name evidence="1" type="ORF">FBUS_02905</name>
</gene>